<evidence type="ECO:0000256" key="4">
    <source>
        <dbReference type="SAM" id="MobiDB-lite"/>
    </source>
</evidence>
<comment type="similarity">
    <text evidence="1">Belongs to the EIF1AD family.</text>
</comment>
<name>A0A9P6R6G4_9FUNG</name>
<feature type="compositionally biased region" description="Acidic residues" evidence="4">
    <location>
        <begin position="139"/>
        <end position="180"/>
    </location>
</feature>
<proteinExistence type="inferred from homology"/>
<dbReference type="PANTHER" id="PTHR21641">
    <property type="entry name" value="TRANSLATION INITIATION FACTOR-RELATED"/>
    <property type="match status" value="1"/>
</dbReference>
<dbReference type="AlphaFoldDB" id="A0A9P6R6G4"/>
<evidence type="ECO:0000259" key="5">
    <source>
        <dbReference type="PROSITE" id="PS50832"/>
    </source>
</evidence>
<gene>
    <name evidence="6" type="primary">EIF1AD</name>
    <name evidence="6" type="ORF">BGZ97_011329</name>
</gene>
<dbReference type="Pfam" id="PF01176">
    <property type="entry name" value="eIF-1a"/>
    <property type="match status" value="1"/>
</dbReference>
<dbReference type="Proteomes" id="UP000823405">
    <property type="component" value="Unassembled WGS sequence"/>
</dbReference>
<dbReference type="InterPro" id="IPR001253">
    <property type="entry name" value="TIF_eIF-1A"/>
</dbReference>
<feature type="compositionally biased region" description="Acidic residues" evidence="4">
    <location>
        <begin position="117"/>
        <end position="128"/>
    </location>
</feature>
<keyword evidence="2" id="KW-0694">RNA-binding</keyword>
<dbReference type="InterPro" id="IPR012340">
    <property type="entry name" value="NA-bd_OB-fold"/>
</dbReference>
<evidence type="ECO:0000313" key="7">
    <source>
        <dbReference type="Proteomes" id="UP000823405"/>
    </source>
</evidence>
<accession>A0A9P6R6G4</accession>
<dbReference type="EMBL" id="JAAAIN010000630">
    <property type="protein sequence ID" value="KAG0312270.1"/>
    <property type="molecule type" value="Genomic_DNA"/>
</dbReference>
<feature type="domain" description="S1-like" evidence="5">
    <location>
        <begin position="2"/>
        <end position="88"/>
    </location>
</feature>
<dbReference type="PROSITE" id="PS50832">
    <property type="entry name" value="S1_IF1_TYPE"/>
    <property type="match status" value="1"/>
</dbReference>
<feature type="region of interest" description="Disordered" evidence="4">
    <location>
        <begin position="111"/>
        <end position="188"/>
    </location>
</feature>
<reference evidence="6" key="1">
    <citation type="journal article" date="2020" name="Fungal Divers.">
        <title>Resolving the Mortierellaceae phylogeny through synthesis of multi-gene phylogenetics and phylogenomics.</title>
        <authorList>
            <person name="Vandepol N."/>
            <person name="Liber J."/>
            <person name="Desiro A."/>
            <person name="Na H."/>
            <person name="Kennedy M."/>
            <person name="Barry K."/>
            <person name="Grigoriev I.V."/>
            <person name="Miller A.N."/>
            <person name="O'Donnell K."/>
            <person name="Stajich J.E."/>
            <person name="Bonito G."/>
        </authorList>
    </citation>
    <scope>NUCLEOTIDE SEQUENCE</scope>
    <source>
        <strain evidence="6">NVP60</strain>
    </source>
</reference>
<dbReference type="GO" id="GO:0003743">
    <property type="term" value="F:translation initiation factor activity"/>
    <property type="evidence" value="ECO:0007669"/>
    <property type="project" value="UniProtKB-UniRule"/>
</dbReference>
<evidence type="ECO:0000256" key="3">
    <source>
        <dbReference type="PROSITE-ProRule" id="PRU00181"/>
    </source>
</evidence>
<evidence type="ECO:0000313" key="6">
    <source>
        <dbReference type="EMBL" id="KAG0312270.1"/>
    </source>
</evidence>
<dbReference type="SMART" id="SM00652">
    <property type="entry name" value="eIF1a"/>
    <property type="match status" value="1"/>
</dbReference>
<dbReference type="GO" id="GO:0003723">
    <property type="term" value="F:RNA binding"/>
    <property type="evidence" value="ECO:0007669"/>
    <property type="project" value="UniProtKB-KW"/>
</dbReference>
<dbReference type="OrthoDB" id="1738325at2759"/>
<dbReference type="InterPro" id="IPR039294">
    <property type="entry name" value="EIF1AD"/>
</dbReference>
<dbReference type="GO" id="GO:0005634">
    <property type="term" value="C:nucleus"/>
    <property type="evidence" value="ECO:0007669"/>
    <property type="project" value="TreeGrafter"/>
</dbReference>
<sequence>MARRKIATSDILTDIPELEEGQRFARVLGTRGKNVHEVQFSDNQELLVNLPPKFRSLVWVKRGSYVIIEPAEEEDKTKVGGDIIAVLFPDHIKHYKQQGIWPFTDQLSRSLHNDSDSEKEDGEDEDDDLFRNNNRVVIEESDSESESEESETETETESESEESESESEEESEEESDDREGDEVSKARK</sequence>
<dbReference type="Gene3D" id="2.40.50.140">
    <property type="entry name" value="Nucleic acid-binding proteins"/>
    <property type="match status" value="1"/>
</dbReference>
<evidence type="ECO:0000256" key="2">
    <source>
        <dbReference type="ARBA" id="ARBA00022884"/>
    </source>
</evidence>
<keyword evidence="3" id="KW-0396">Initiation factor</keyword>
<comment type="caution">
    <text evidence="6">The sequence shown here is derived from an EMBL/GenBank/DDBJ whole genome shotgun (WGS) entry which is preliminary data.</text>
</comment>
<protein>
    <submittedName>
        <fullName evidence="6">RNA-binding protein eif1ad</fullName>
    </submittedName>
</protein>
<dbReference type="PANTHER" id="PTHR21641:SF0">
    <property type="entry name" value="RNA-BINDING PROTEIN EIF1AD-RELATED"/>
    <property type="match status" value="1"/>
</dbReference>
<dbReference type="SUPFAM" id="SSF50249">
    <property type="entry name" value="Nucleic acid-binding proteins"/>
    <property type="match status" value="1"/>
</dbReference>
<keyword evidence="3" id="KW-0648">Protein biosynthesis</keyword>
<evidence type="ECO:0000256" key="1">
    <source>
        <dbReference type="ARBA" id="ARBA00007340"/>
    </source>
</evidence>
<organism evidence="6 7">
    <name type="scientific">Linnemannia gamsii</name>
    <dbReference type="NCBI Taxonomy" id="64522"/>
    <lineage>
        <taxon>Eukaryota</taxon>
        <taxon>Fungi</taxon>
        <taxon>Fungi incertae sedis</taxon>
        <taxon>Mucoromycota</taxon>
        <taxon>Mortierellomycotina</taxon>
        <taxon>Mortierellomycetes</taxon>
        <taxon>Mortierellales</taxon>
        <taxon>Mortierellaceae</taxon>
        <taxon>Linnemannia</taxon>
    </lineage>
</organism>
<keyword evidence="7" id="KW-1185">Reference proteome</keyword>
<dbReference type="InterPro" id="IPR006196">
    <property type="entry name" value="RNA-binding_domain_S1_IF1"/>
</dbReference>